<accession>A0A451BKV9</accession>
<dbReference type="EMBL" id="CAADFR010000023">
    <property type="protein sequence ID" value="VFK38289.1"/>
    <property type="molecule type" value="Genomic_DNA"/>
</dbReference>
<dbReference type="EMBL" id="CAADFU010000035">
    <property type="protein sequence ID" value="VFK44223.1"/>
    <property type="molecule type" value="Genomic_DNA"/>
</dbReference>
<dbReference type="SMART" id="SM00901">
    <property type="entry name" value="FRG"/>
    <property type="match status" value="1"/>
</dbReference>
<dbReference type="InterPro" id="IPR014966">
    <property type="entry name" value="FRG-dom"/>
</dbReference>
<reference evidence="4" key="1">
    <citation type="submission" date="2019-02" db="EMBL/GenBank/DDBJ databases">
        <authorList>
            <person name="Gruber-Vodicka R. H."/>
            <person name="Seah K. B. B."/>
        </authorList>
    </citation>
    <scope>NUCLEOTIDE SEQUENCE</scope>
    <source>
        <strain evidence="4">BECK_S127</strain>
        <strain evidence="3">BECK_S1320</strain>
        <strain evidence="2">BECK_S1321</strain>
    </source>
</reference>
<organism evidence="4">
    <name type="scientific">Candidatus Kentrum sp. SD</name>
    <dbReference type="NCBI Taxonomy" id="2126332"/>
    <lineage>
        <taxon>Bacteria</taxon>
        <taxon>Pseudomonadati</taxon>
        <taxon>Pseudomonadota</taxon>
        <taxon>Gammaproteobacteria</taxon>
        <taxon>Candidatus Kentrum</taxon>
    </lineage>
</organism>
<evidence type="ECO:0000313" key="2">
    <source>
        <dbReference type="EMBL" id="VFK38289.1"/>
    </source>
</evidence>
<protein>
    <submittedName>
        <fullName evidence="4">FRG domain-containing protein</fullName>
    </submittedName>
</protein>
<evidence type="ECO:0000313" key="3">
    <source>
        <dbReference type="EMBL" id="VFK44223.1"/>
    </source>
</evidence>
<name>A0A451BKV9_9GAMM</name>
<dbReference type="EMBL" id="CAADHB010000029">
    <property type="protein sequence ID" value="VFK78929.1"/>
    <property type="molecule type" value="Genomic_DNA"/>
</dbReference>
<gene>
    <name evidence="4" type="ORF">BECKSD772D_GA0070982_102937</name>
    <name evidence="3" type="ORF">BECKSD772E_GA0070983_10358</name>
    <name evidence="2" type="ORF">BECKSD772F_GA0070984_102321</name>
</gene>
<proteinExistence type="predicted"/>
<evidence type="ECO:0000313" key="4">
    <source>
        <dbReference type="EMBL" id="VFK78929.1"/>
    </source>
</evidence>
<sequence>MKICELKSWHELPDMCRELDAEREKLLSKALLPYSVSSFLFRGQANAEWPLSDTLERAVGKKDMVNVLTYYETILSVKPEIELFAGQTLDDIPSHSEYQERLQSEIGFPRFGLPAYEYMVHLRHHGFPSPLLDWTRSPYIAAFFAFDERSPNADQVAIYAFIKDIGYGESGSSGEPKITTHGPYIKGHRRHFLQQAEYSVCTLGYETYQYAPHEKGFAASGDEQDARWKITLPASERDTALEELERMNITPYSLFGSEESLMKTIGRREFRSKRYQPKSDGKS</sequence>
<dbReference type="Pfam" id="PF08867">
    <property type="entry name" value="FRG"/>
    <property type="match status" value="1"/>
</dbReference>
<evidence type="ECO:0000259" key="1">
    <source>
        <dbReference type="SMART" id="SM00901"/>
    </source>
</evidence>
<feature type="domain" description="FRG" evidence="1">
    <location>
        <begin position="35"/>
        <end position="159"/>
    </location>
</feature>
<dbReference type="AlphaFoldDB" id="A0A451BKV9"/>